<feature type="region of interest" description="Disordered" evidence="1">
    <location>
        <begin position="55"/>
        <end position="83"/>
    </location>
</feature>
<keyword evidence="4" id="KW-1185">Reference proteome</keyword>
<keyword evidence="2" id="KW-0732">Signal</keyword>
<comment type="caution">
    <text evidence="3">The sequence shown here is derived from an EMBL/GenBank/DDBJ whole genome shotgun (WGS) entry which is preliminary data.</text>
</comment>
<sequence length="128" mass="13546">MNRFLIFAILVAAAGAFNYYREDGDQLLIRAARDADSSESNEKIEATTIEASGELTRVVREASGDSSSSEESDEKSKTTIVGGKTTTVVEGSGINLVEEKTAVVAEITSAPVRFIRSAEIEGSGIAVN</sequence>
<reference evidence="3" key="1">
    <citation type="submission" date="2020-10" db="EMBL/GenBank/DDBJ databases">
        <authorList>
            <person name="Kikuchi T."/>
        </authorList>
    </citation>
    <scope>NUCLEOTIDE SEQUENCE</scope>
    <source>
        <strain evidence="3">NKZ352</strain>
    </source>
</reference>
<evidence type="ECO:0000256" key="2">
    <source>
        <dbReference type="SAM" id="SignalP"/>
    </source>
</evidence>
<feature type="chain" id="PRO_5035741642" evidence="2">
    <location>
        <begin position="17"/>
        <end position="128"/>
    </location>
</feature>
<organism evidence="3 4">
    <name type="scientific">Caenorhabditis auriculariae</name>
    <dbReference type="NCBI Taxonomy" id="2777116"/>
    <lineage>
        <taxon>Eukaryota</taxon>
        <taxon>Metazoa</taxon>
        <taxon>Ecdysozoa</taxon>
        <taxon>Nematoda</taxon>
        <taxon>Chromadorea</taxon>
        <taxon>Rhabditida</taxon>
        <taxon>Rhabditina</taxon>
        <taxon>Rhabditomorpha</taxon>
        <taxon>Rhabditoidea</taxon>
        <taxon>Rhabditidae</taxon>
        <taxon>Peloderinae</taxon>
        <taxon>Caenorhabditis</taxon>
    </lineage>
</organism>
<evidence type="ECO:0000256" key="1">
    <source>
        <dbReference type="SAM" id="MobiDB-lite"/>
    </source>
</evidence>
<dbReference type="Proteomes" id="UP000835052">
    <property type="component" value="Unassembled WGS sequence"/>
</dbReference>
<accession>A0A8S1H8R5</accession>
<proteinExistence type="predicted"/>
<feature type="signal peptide" evidence="2">
    <location>
        <begin position="1"/>
        <end position="16"/>
    </location>
</feature>
<dbReference type="EMBL" id="CAJGYM010000011">
    <property type="protein sequence ID" value="CAD6189540.1"/>
    <property type="molecule type" value="Genomic_DNA"/>
</dbReference>
<evidence type="ECO:0000313" key="4">
    <source>
        <dbReference type="Proteomes" id="UP000835052"/>
    </source>
</evidence>
<evidence type="ECO:0000313" key="3">
    <source>
        <dbReference type="EMBL" id="CAD6189540.1"/>
    </source>
</evidence>
<protein>
    <submittedName>
        <fullName evidence="3">Uncharacterized protein</fullName>
    </submittedName>
</protein>
<dbReference type="AlphaFoldDB" id="A0A8S1H8R5"/>
<gene>
    <name evidence="3" type="ORF">CAUJ_LOCUS5459</name>
</gene>
<name>A0A8S1H8R5_9PELO</name>